<dbReference type="InterPro" id="IPR044855">
    <property type="entry name" value="CoA-Trfase_III_dom3_sf"/>
</dbReference>
<dbReference type="RefSeq" id="WP_194537301.1">
    <property type="nucleotide sequence ID" value="NZ_JACEFB010000003.1"/>
</dbReference>
<evidence type="ECO:0000313" key="3">
    <source>
        <dbReference type="Proteomes" id="UP000542342"/>
    </source>
</evidence>
<keyword evidence="1 2" id="KW-0808">Transferase</keyword>
<accession>A0A7V8VDQ6</accession>
<reference evidence="2 3" key="1">
    <citation type="submission" date="2020-07" db="EMBL/GenBank/DDBJ databases">
        <title>Thermogemmata thermophila gen. nov., sp. nov., a novel moderate thermophilic planctomycete from a Kamchatka hot spring.</title>
        <authorList>
            <person name="Elcheninov A.G."/>
            <person name="Podosokorskaya O.A."/>
            <person name="Kovaleva O.L."/>
            <person name="Novikov A."/>
            <person name="Bonch-Osmolovskaya E.A."/>
            <person name="Toshchakov S.V."/>
            <person name="Kublanov I.V."/>
        </authorList>
    </citation>
    <scope>NUCLEOTIDE SEQUENCE [LARGE SCALE GENOMIC DNA]</scope>
    <source>
        <strain evidence="2 3">2918</strain>
    </source>
</reference>
<dbReference type="EMBL" id="JACEFB010000003">
    <property type="protein sequence ID" value="MBA2225867.1"/>
    <property type="molecule type" value="Genomic_DNA"/>
</dbReference>
<dbReference type="Proteomes" id="UP000542342">
    <property type="component" value="Unassembled WGS sequence"/>
</dbReference>
<comment type="caution">
    <text evidence="2">The sequence shown here is derived from an EMBL/GenBank/DDBJ whole genome shotgun (WGS) entry which is preliminary data.</text>
</comment>
<dbReference type="InterPro" id="IPR003673">
    <property type="entry name" value="CoA-Trfase_fam_III"/>
</dbReference>
<dbReference type="PANTHER" id="PTHR48207:SF3">
    <property type="entry name" value="SUCCINATE--HYDROXYMETHYLGLUTARATE COA-TRANSFERASE"/>
    <property type="match status" value="1"/>
</dbReference>
<gene>
    <name evidence="2" type="ORF">H0921_06780</name>
</gene>
<protein>
    <submittedName>
        <fullName evidence="2">CoA transferase</fullName>
    </submittedName>
</protein>
<evidence type="ECO:0000256" key="1">
    <source>
        <dbReference type="ARBA" id="ARBA00022679"/>
    </source>
</evidence>
<keyword evidence="3" id="KW-1185">Reference proteome</keyword>
<proteinExistence type="predicted"/>
<dbReference type="AlphaFoldDB" id="A0A7V8VDQ6"/>
<dbReference type="InterPro" id="IPR050483">
    <property type="entry name" value="CoA-transferase_III_domain"/>
</dbReference>
<dbReference type="InterPro" id="IPR023606">
    <property type="entry name" value="CoA-Trfase_III_dom_1_sf"/>
</dbReference>
<dbReference type="PANTHER" id="PTHR48207">
    <property type="entry name" value="SUCCINATE--HYDROXYMETHYLGLUTARATE COA-TRANSFERASE"/>
    <property type="match status" value="1"/>
</dbReference>
<name>A0A7V8VDQ6_9BACT</name>
<organism evidence="2 3">
    <name type="scientific">Thermogemmata fonticola</name>
    <dbReference type="NCBI Taxonomy" id="2755323"/>
    <lineage>
        <taxon>Bacteria</taxon>
        <taxon>Pseudomonadati</taxon>
        <taxon>Planctomycetota</taxon>
        <taxon>Planctomycetia</taxon>
        <taxon>Gemmatales</taxon>
        <taxon>Gemmataceae</taxon>
        <taxon>Thermogemmata</taxon>
    </lineage>
</organism>
<dbReference type="Pfam" id="PF02515">
    <property type="entry name" value="CoA_transf_3"/>
    <property type="match status" value="1"/>
</dbReference>
<dbReference type="GO" id="GO:0008410">
    <property type="term" value="F:CoA-transferase activity"/>
    <property type="evidence" value="ECO:0007669"/>
    <property type="project" value="TreeGrafter"/>
</dbReference>
<dbReference type="Gene3D" id="3.30.1540.10">
    <property type="entry name" value="formyl-coa transferase, domain 3"/>
    <property type="match status" value="1"/>
</dbReference>
<evidence type="ECO:0000313" key="2">
    <source>
        <dbReference type="EMBL" id="MBA2225867.1"/>
    </source>
</evidence>
<dbReference type="SUPFAM" id="SSF89796">
    <property type="entry name" value="CoA-transferase family III (CaiB/BaiF)"/>
    <property type="match status" value="1"/>
</dbReference>
<dbReference type="Gene3D" id="3.40.50.10540">
    <property type="entry name" value="Crotonobetainyl-coa:carnitine coa-transferase, domain 1"/>
    <property type="match status" value="1"/>
</dbReference>
<sequence>MLPFPIDPVPPLAGLRVVEAARVLAGPFCGQILADLGAEVIKVERPGSGDETRDWGPPFLDAQRSAYFLSCNRGKKSVTLDLSQPADRQALEALLARSDILIENFRTDSLAKLDLEAPRLLQRHPRLIICSISGFGRTGPLQDVPGYDFAIQALCGLMSITGPPEGPPYKVGVAVTDVWTALYASTAILACVHARARSGHGYAIDLALHDCALAAQVNVAQSYLTSGQVPPRVGNAHLHIVPYQLFATADGYLVLAVGNDSQWQAFCRAAQAETLGRDPRYRTNHQRVERREELIPQVAALLRQYSTQHWQEVLTAAGVPHAVVRDYAAVFADPQTQHRRMTLTVTDPQGQPIKLLGHPFHLLGAPLATPTLPPRLGEHNADLTALLQDSTLTNRSPEGE</sequence>